<evidence type="ECO:0000313" key="12">
    <source>
        <dbReference type="Proteomes" id="UP000789831"/>
    </source>
</evidence>
<gene>
    <name evidence="11" type="ORF">AGERDE_LOCUS11171</name>
</gene>
<dbReference type="PANTHER" id="PTHR23501:SF191">
    <property type="entry name" value="VACUOLAR BASIC AMINO ACID TRANSPORTER 4"/>
    <property type="match status" value="1"/>
</dbReference>
<feature type="transmembrane region" description="Helical" evidence="9">
    <location>
        <begin position="497"/>
        <end position="521"/>
    </location>
</feature>
<dbReference type="PRINTS" id="PR01036">
    <property type="entry name" value="TCRTETB"/>
</dbReference>
<keyword evidence="3" id="KW-1003">Cell membrane</keyword>
<evidence type="ECO:0000313" key="11">
    <source>
        <dbReference type="EMBL" id="CAG8645372.1"/>
    </source>
</evidence>
<dbReference type="Gene3D" id="1.20.1720.10">
    <property type="entry name" value="Multidrug resistance protein D"/>
    <property type="match status" value="1"/>
</dbReference>
<proteinExistence type="predicted"/>
<dbReference type="PROSITE" id="PS50850">
    <property type="entry name" value="MFS"/>
    <property type="match status" value="1"/>
</dbReference>
<sequence length="604" mass="65003">MNSNPRTIAGEVVYIPSNQATQTEVEGETNTTKTNDSRHESSLTVKTFASEDKRNSARTIVVDSSEKEKKIESIELGIDVKSEGSEKEGGDHTGIDFEPVQLPKAVKIPLLSGLCLILFLAGLDNTISSTAMPKIGSVFNNLSDVSWIATAYILTFNAFIPLAGRFADIFGRRAVMFIGLTLFLLGSALCGAAQSMKMLIIMRALQGIGGGAVFSCTLIIFADISTLDERAKYQGLVAIIFSIASVLGPLIGGAFVDHVTWRWGFYFNLPIGVLSLILIAFTLKLPGVKGSLSDKLKRVDYLGTALIVGAVVTVLLAVTWGGTKYDWSSATIISLFVVTGILVIMLGVYEAKFAIEPIIPPQLFKIRTALAVYIAAPFFCMSFFSLMYFLPIFWQVAKHSSATISGLRLVPIPVGLVITANLAAILAPKFGRVRELMFLGTALGVISVGLISTFTEDDSIGKEIGYLVIFGFGLGIVWSLGVVAVQSATDVKDLASATALVNFFQMLGGAIGVSISSTVFFNHLGNSLENMFSSPEEIFLAQNSIEYVHSLPHETESQVIHAYVLALQQVWYAQTIMAGISVIAALFIKNSPLRKDETIMAGAI</sequence>
<feature type="transmembrane region" description="Helical" evidence="9">
    <location>
        <begin position="301"/>
        <end position="321"/>
    </location>
</feature>
<dbReference type="Pfam" id="PF07690">
    <property type="entry name" value="MFS_1"/>
    <property type="match status" value="1"/>
</dbReference>
<feature type="transmembrane region" description="Helical" evidence="9">
    <location>
        <begin position="263"/>
        <end position="281"/>
    </location>
</feature>
<feature type="transmembrane region" description="Helical" evidence="9">
    <location>
        <begin position="200"/>
        <end position="221"/>
    </location>
</feature>
<evidence type="ECO:0000259" key="10">
    <source>
        <dbReference type="PROSITE" id="PS50850"/>
    </source>
</evidence>
<evidence type="ECO:0000256" key="2">
    <source>
        <dbReference type="ARBA" id="ARBA00022448"/>
    </source>
</evidence>
<name>A0A9N9H353_9GLOM</name>
<keyword evidence="6 9" id="KW-0472">Membrane</keyword>
<evidence type="ECO:0000256" key="6">
    <source>
        <dbReference type="ARBA" id="ARBA00023136"/>
    </source>
</evidence>
<feature type="transmembrane region" description="Helical" evidence="9">
    <location>
        <begin position="147"/>
        <end position="167"/>
    </location>
</feature>
<feature type="domain" description="Major facilitator superfamily (MFS) profile" evidence="10">
    <location>
        <begin position="110"/>
        <end position="593"/>
    </location>
</feature>
<evidence type="ECO:0000256" key="8">
    <source>
        <dbReference type="SAM" id="MobiDB-lite"/>
    </source>
</evidence>
<dbReference type="InterPro" id="IPR011701">
    <property type="entry name" value="MFS"/>
</dbReference>
<dbReference type="PANTHER" id="PTHR23501">
    <property type="entry name" value="MAJOR FACILITATOR SUPERFAMILY"/>
    <property type="match status" value="1"/>
</dbReference>
<evidence type="ECO:0000256" key="1">
    <source>
        <dbReference type="ARBA" id="ARBA00004651"/>
    </source>
</evidence>
<dbReference type="SUPFAM" id="SSF103473">
    <property type="entry name" value="MFS general substrate transporter"/>
    <property type="match status" value="1"/>
</dbReference>
<dbReference type="GO" id="GO:0022857">
    <property type="term" value="F:transmembrane transporter activity"/>
    <property type="evidence" value="ECO:0007669"/>
    <property type="project" value="InterPro"/>
</dbReference>
<dbReference type="InterPro" id="IPR036259">
    <property type="entry name" value="MFS_trans_sf"/>
</dbReference>
<feature type="transmembrane region" description="Helical" evidence="9">
    <location>
        <begin position="327"/>
        <end position="349"/>
    </location>
</feature>
<dbReference type="CDD" id="cd17502">
    <property type="entry name" value="MFS_Azr1_MDR_like"/>
    <property type="match status" value="1"/>
</dbReference>
<feature type="transmembrane region" description="Helical" evidence="9">
    <location>
        <begin position="436"/>
        <end position="454"/>
    </location>
</feature>
<dbReference type="EMBL" id="CAJVPL010004267">
    <property type="protein sequence ID" value="CAG8645372.1"/>
    <property type="molecule type" value="Genomic_DNA"/>
</dbReference>
<dbReference type="Proteomes" id="UP000789831">
    <property type="component" value="Unassembled WGS sequence"/>
</dbReference>
<evidence type="ECO:0000256" key="5">
    <source>
        <dbReference type="ARBA" id="ARBA00022989"/>
    </source>
</evidence>
<feature type="transmembrane region" description="Helical" evidence="9">
    <location>
        <begin position="466"/>
        <end position="485"/>
    </location>
</feature>
<protein>
    <recommendedName>
        <fullName evidence="7">MFS-type drug efflux transporter P55</fullName>
    </recommendedName>
</protein>
<comment type="caution">
    <text evidence="11">The sequence shown here is derived from an EMBL/GenBank/DDBJ whole genome shotgun (WGS) entry which is preliminary data.</text>
</comment>
<evidence type="ECO:0000256" key="7">
    <source>
        <dbReference type="ARBA" id="ARBA00044273"/>
    </source>
</evidence>
<reference evidence="11" key="1">
    <citation type="submission" date="2021-06" db="EMBL/GenBank/DDBJ databases">
        <authorList>
            <person name="Kallberg Y."/>
            <person name="Tangrot J."/>
            <person name="Rosling A."/>
        </authorList>
    </citation>
    <scope>NUCLEOTIDE SEQUENCE</scope>
    <source>
        <strain evidence="11">MT106</strain>
    </source>
</reference>
<feature type="transmembrane region" description="Helical" evidence="9">
    <location>
        <begin position="233"/>
        <end position="251"/>
    </location>
</feature>
<feature type="transmembrane region" description="Helical" evidence="9">
    <location>
        <begin position="571"/>
        <end position="588"/>
    </location>
</feature>
<organism evidence="11 12">
    <name type="scientific">Ambispora gerdemannii</name>
    <dbReference type="NCBI Taxonomy" id="144530"/>
    <lineage>
        <taxon>Eukaryota</taxon>
        <taxon>Fungi</taxon>
        <taxon>Fungi incertae sedis</taxon>
        <taxon>Mucoromycota</taxon>
        <taxon>Glomeromycotina</taxon>
        <taxon>Glomeromycetes</taxon>
        <taxon>Archaeosporales</taxon>
        <taxon>Ambisporaceae</taxon>
        <taxon>Ambispora</taxon>
    </lineage>
</organism>
<evidence type="ECO:0000256" key="3">
    <source>
        <dbReference type="ARBA" id="ARBA00022475"/>
    </source>
</evidence>
<dbReference type="InterPro" id="IPR020846">
    <property type="entry name" value="MFS_dom"/>
</dbReference>
<dbReference type="AlphaFoldDB" id="A0A9N9H353"/>
<feature type="transmembrane region" description="Helical" evidence="9">
    <location>
        <begin position="174"/>
        <end position="194"/>
    </location>
</feature>
<dbReference type="OrthoDB" id="10021397at2759"/>
<keyword evidence="4 9" id="KW-0812">Transmembrane</keyword>
<accession>A0A9N9H353</accession>
<evidence type="ECO:0000256" key="9">
    <source>
        <dbReference type="SAM" id="Phobius"/>
    </source>
</evidence>
<keyword evidence="2" id="KW-0813">Transport</keyword>
<comment type="subcellular location">
    <subcellularLocation>
        <location evidence="1">Cell membrane</location>
        <topology evidence="1">Multi-pass membrane protein</topology>
    </subcellularLocation>
</comment>
<dbReference type="InterPro" id="IPR005829">
    <property type="entry name" value="Sugar_transporter_CS"/>
</dbReference>
<dbReference type="PROSITE" id="PS00216">
    <property type="entry name" value="SUGAR_TRANSPORT_1"/>
    <property type="match status" value="1"/>
</dbReference>
<feature type="transmembrane region" description="Helical" evidence="9">
    <location>
        <begin position="406"/>
        <end position="427"/>
    </location>
</feature>
<feature type="transmembrane region" description="Helical" evidence="9">
    <location>
        <begin position="108"/>
        <end position="127"/>
    </location>
</feature>
<feature type="region of interest" description="Disordered" evidence="8">
    <location>
        <begin position="17"/>
        <end position="43"/>
    </location>
</feature>
<dbReference type="GO" id="GO:0005886">
    <property type="term" value="C:plasma membrane"/>
    <property type="evidence" value="ECO:0007669"/>
    <property type="project" value="UniProtKB-SubCell"/>
</dbReference>
<keyword evidence="5 9" id="KW-1133">Transmembrane helix</keyword>
<evidence type="ECO:0000256" key="4">
    <source>
        <dbReference type="ARBA" id="ARBA00022692"/>
    </source>
</evidence>
<keyword evidence="12" id="KW-1185">Reference proteome</keyword>
<feature type="compositionally biased region" description="Polar residues" evidence="8">
    <location>
        <begin position="17"/>
        <end position="34"/>
    </location>
</feature>
<dbReference type="Gene3D" id="1.20.1250.20">
    <property type="entry name" value="MFS general substrate transporter like domains"/>
    <property type="match status" value="1"/>
</dbReference>
<dbReference type="FunFam" id="1.20.1720.10:FF:000004">
    <property type="entry name" value="EmrB/QacA family drug resistance transporter"/>
    <property type="match status" value="1"/>
</dbReference>
<feature type="transmembrane region" description="Helical" evidence="9">
    <location>
        <begin position="370"/>
        <end position="394"/>
    </location>
</feature>